<comment type="similarity">
    <text evidence="1">Belongs to the Luc7 family.</text>
</comment>
<gene>
    <name evidence="3" type="ORF">KUTeg_003046</name>
</gene>
<evidence type="ECO:0000256" key="1">
    <source>
        <dbReference type="ARBA" id="ARBA00005655"/>
    </source>
</evidence>
<keyword evidence="4" id="KW-1185">Reference proteome</keyword>
<proteinExistence type="inferred from homology"/>
<evidence type="ECO:0000256" key="2">
    <source>
        <dbReference type="SAM" id="Coils"/>
    </source>
</evidence>
<dbReference type="Proteomes" id="UP001217089">
    <property type="component" value="Unassembled WGS sequence"/>
</dbReference>
<sequence length="169" mass="19585">MAMSAQDQMRAMLDELMGTSRDVWYFLLSIQTVMFKTITLIKCQVIMYDRMDLGECPKIHDLALRADYEWASKKKDYFYDIDAMEHLQSFIADCDRKTELAKRRLKETQEELSEEAQAKAELIHNLGEQMGTKLAKAEAMGAEGKVEESLQLMQEVEDLKKQKTLAELF</sequence>
<protein>
    <submittedName>
        <fullName evidence="3">Uncharacterized protein</fullName>
    </submittedName>
</protein>
<comment type="caution">
    <text evidence="3">The sequence shown here is derived from an EMBL/GenBank/DDBJ whole genome shotgun (WGS) entry which is preliminary data.</text>
</comment>
<reference evidence="3 4" key="1">
    <citation type="submission" date="2022-12" db="EMBL/GenBank/DDBJ databases">
        <title>Chromosome-level genome of Tegillarca granosa.</title>
        <authorList>
            <person name="Kim J."/>
        </authorList>
    </citation>
    <scope>NUCLEOTIDE SEQUENCE [LARGE SCALE GENOMIC DNA]</scope>
    <source>
        <strain evidence="3">Teg-2019</strain>
        <tissue evidence="3">Adductor muscle</tissue>
    </source>
</reference>
<dbReference type="Pfam" id="PF03194">
    <property type="entry name" value="LUC7"/>
    <property type="match status" value="1"/>
</dbReference>
<dbReference type="InterPro" id="IPR004882">
    <property type="entry name" value="Luc7-rel"/>
</dbReference>
<keyword evidence="2" id="KW-0175">Coiled coil</keyword>
<dbReference type="PANTHER" id="PTHR12375">
    <property type="entry name" value="RNA-BINDING PROTEIN LUC7-RELATED"/>
    <property type="match status" value="1"/>
</dbReference>
<evidence type="ECO:0000313" key="4">
    <source>
        <dbReference type="Proteomes" id="UP001217089"/>
    </source>
</evidence>
<dbReference type="EMBL" id="JARBDR010000214">
    <property type="protein sequence ID" value="KAJ8317955.1"/>
    <property type="molecule type" value="Genomic_DNA"/>
</dbReference>
<feature type="coiled-coil region" evidence="2">
    <location>
        <begin position="91"/>
        <end position="162"/>
    </location>
</feature>
<organism evidence="3 4">
    <name type="scientific">Tegillarca granosa</name>
    <name type="common">Malaysian cockle</name>
    <name type="synonym">Anadara granosa</name>
    <dbReference type="NCBI Taxonomy" id="220873"/>
    <lineage>
        <taxon>Eukaryota</taxon>
        <taxon>Metazoa</taxon>
        <taxon>Spiralia</taxon>
        <taxon>Lophotrochozoa</taxon>
        <taxon>Mollusca</taxon>
        <taxon>Bivalvia</taxon>
        <taxon>Autobranchia</taxon>
        <taxon>Pteriomorphia</taxon>
        <taxon>Arcoida</taxon>
        <taxon>Arcoidea</taxon>
        <taxon>Arcidae</taxon>
        <taxon>Tegillarca</taxon>
    </lineage>
</organism>
<accession>A0ABQ9FQF8</accession>
<name>A0ABQ9FQF8_TEGGR</name>
<evidence type="ECO:0000313" key="3">
    <source>
        <dbReference type="EMBL" id="KAJ8317955.1"/>
    </source>
</evidence>